<dbReference type="Proteomes" id="UP001153076">
    <property type="component" value="Unassembled WGS sequence"/>
</dbReference>
<name>A0A9Q1QA36_9CARY</name>
<keyword evidence="1" id="KW-1133">Transmembrane helix</keyword>
<proteinExistence type="predicted"/>
<comment type="caution">
    <text evidence="2">The sequence shown here is derived from an EMBL/GenBank/DDBJ whole genome shotgun (WGS) entry which is preliminary data.</text>
</comment>
<gene>
    <name evidence="2" type="ORF">Cgig2_004298</name>
</gene>
<feature type="transmembrane region" description="Helical" evidence="1">
    <location>
        <begin position="129"/>
        <end position="146"/>
    </location>
</feature>
<sequence length="289" mass="32194">MASAVVRKILIDTGSSVDIITWDYLRKLKYLGREIVPLVHPILGFERQVVNPTWMIHLPLPFGGKAKARNLEGDFLVVDVPTAYNVILEWLTLYKIKDPYTSNIGILIIITILVRCGLIAFTVRGRGLTIQRCGLLIAWTIFINCGRIEVHQLRVMTLGLGLTTILNILDICLEIAVLVESVRSQGHQEFSKEFYMVLMSPPIALMLDLSRFLSSRRGLDPYSGVGFFQLALQVASRPLSLSLTSSRSICTSLQSPLIFSALFVGRRSACPGPKQMELTPMTFSAWAKA</sequence>
<reference evidence="2" key="1">
    <citation type="submission" date="2022-04" db="EMBL/GenBank/DDBJ databases">
        <title>Carnegiea gigantea Genome sequencing and assembly v2.</title>
        <authorList>
            <person name="Copetti D."/>
            <person name="Sanderson M.J."/>
            <person name="Burquez A."/>
            <person name="Wojciechowski M.F."/>
        </authorList>
    </citation>
    <scope>NUCLEOTIDE SEQUENCE</scope>
    <source>
        <strain evidence="2">SGP5-SGP5p</strain>
        <tissue evidence="2">Aerial part</tissue>
    </source>
</reference>
<feature type="transmembrane region" description="Helical" evidence="1">
    <location>
        <begin position="158"/>
        <end position="179"/>
    </location>
</feature>
<evidence type="ECO:0000313" key="2">
    <source>
        <dbReference type="EMBL" id="KAJ8434532.1"/>
    </source>
</evidence>
<dbReference type="PANTHER" id="PTHR33240:SF17">
    <property type="entry name" value="EUKARYOTIC PEPTIDE CHAIN RELEASE FACTOR GTP-BINDING SUBUNIT-LIKE"/>
    <property type="match status" value="1"/>
</dbReference>
<dbReference type="AlphaFoldDB" id="A0A9Q1QA36"/>
<organism evidence="2 3">
    <name type="scientific">Carnegiea gigantea</name>
    <dbReference type="NCBI Taxonomy" id="171969"/>
    <lineage>
        <taxon>Eukaryota</taxon>
        <taxon>Viridiplantae</taxon>
        <taxon>Streptophyta</taxon>
        <taxon>Embryophyta</taxon>
        <taxon>Tracheophyta</taxon>
        <taxon>Spermatophyta</taxon>
        <taxon>Magnoliopsida</taxon>
        <taxon>eudicotyledons</taxon>
        <taxon>Gunneridae</taxon>
        <taxon>Pentapetalae</taxon>
        <taxon>Caryophyllales</taxon>
        <taxon>Cactineae</taxon>
        <taxon>Cactaceae</taxon>
        <taxon>Cactoideae</taxon>
        <taxon>Echinocereeae</taxon>
        <taxon>Carnegiea</taxon>
    </lineage>
</organism>
<evidence type="ECO:0000256" key="1">
    <source>
        <dbReference type="SAM" id="Phobius"/>
    </source>
</evidence>
<keyword evidence="1" id="KW-0812">Transmembrane</keyword>
<dbReference type="PANTHER" id="PTHR33240">
    <property type="entry name" value="OS08G0508500 PROTEIN"/>
    <property type="match status" value="1"/>
</dbReference>
<keyword evidence="1" id="KW-0472">Membrane</keyword>
<dbReference type="EMBL" id="JAKOGI010000471">
    <property type="protein sequence ID" value="KAJ8434532.1"/>
    <property type="molecule type" value="Genomic_DNA"/>
</dbReference>
<evidence type="ECO:0000313" key="3">
    <source>
        <dbReference type="Proteomes" id="UP001153076"/>
    </source>
</evidence>
<accession>A0A9Q1QA36</accession>
<feature type="transmembrane region" description="Helical" evidence="1">
    <location>
        <begin position="104"/>
        <end position="123"/>
    </location>
</feature>
<protein>
    <submittedName>
        <fullName evidence="2">Uncharacterized protein</fullName>
    </submittedName>
</protein>
<keyword evidence="3" id="KW-1185">Reference proteome</keyword>
<feature type="transmembrane region" description="Helical" evidence="1">
    <location>
        <begin position="194"/>
        <end position="213"/>
    </location>
</feature>